<dbReference type="Proteomes" id="UP000220251">
    <property type="component" value="Unassembled WGS sequence"/>
</dbReference>
<name>A0A0H5DQJ2_9BACT</name>
<accession>A0A0H5DQJ2</accession>
<keyword evidence="2" id="KW-0812">Transmembrane</keyword>
<reference evidence="4" key="1">
    <citation type="submission" date="2015-06" db="EMBL/GenBank/DDBJ databases">
        <authorList>
            <person name="Bertelli C."/>
        </authorList>
    </citation>
    <scope>NUCLEOTIDE SEQUENCE [LARGE SCALE GENOMIC DNA]</scope>
    <source>
        <strain evidence="4">CRIB-30</strain>
    </source>
</reference>
<evidence type="ECO:0000256" key="1">
    <source>
        <dbReference type="SAM" id="MobiDB-lite"/>
    </source>
</evidence>
<dbReference type="RefSeq" id="WP_143406416.1">
    <property type="nucleotide sequence ID" value="NZ_CWGJ01000006.1"/>
</dbReference>
<dbReference type="AlphaFoldDB" id="A0A0H5DQJ2"/>
<feature type="compositionally biased region" description="Polar residues" evidence="1">
    <location>
        <begin position="130"/>
        <end position="149"/>
    </location>
</feature>
<feature type="region of interest" description="Disordered" evidence="1">
    <location>
        <begin position="127"/>
        <end position="149"/>
    </location>
</feature>
<gene>
    <name evidence="3" type="ORF">ELAC_0479</name>
</gene>
<keyword evidence="2" id="KW-0472">Membrane</keyword>
<keyword evidence="2" id="KW-1133">Transmembrane helix</keyword>
<evidence type="ECO:0000313" key="3">
    <source>
        <dbReference type="EMBL" id="CRX37834.1"/>
    </source>
</evidence>
<dbReference type="OrthoDB" id="9924230at2"/>
<proteinExistence type="predicted"/>
<evidence type="ECO:0000313" key="4">
    <source>
        <dbReference type="Proteomes" id="UP000220251"/>
    </source>
</evidence>
<keyword evidence="4" id="KW-1185">Reference proteome</keyword>
<feature type="transmembrane region" description="Helical" evidence="2">
    <location>
        <begin position="61"/>
        <end position="80"/>
    </location>
</feature>
<evidence type="ECO:0000256" key="2">
    <source>
        <dbReference type="SAM" id="Phobius"/>
    </source>
</evidence>
<organism evidence="3 4">
    <name type="scientific">Estrella lausannensis</name>
    <dbReference type="NCBI Taxonomy" id="483423"/>
    <lineage>
        <taxon>Bacteria</taxon>
        <taxon>Pseudomonadati</taxon>
        <taxon>Chlamydiota</taxon>
        <taxon>Chlamydiia</taxon>
        <taxon>Parachlamydiales</taxon>
        <taxon>Candidatus Criblamydiaceae</taxon>
        <taxon>Estrella</taxon>
    </lineage>
</organism>
<protein>
    <submittedName>
        <fullName evidence="3">Putative membrane protein</fullName>
    </submittedName>
</protein>
<sequence>MKIQSTNWDQRQFVDMASAPSDNKEGWRKVSEKNPNKTYQINGHSYKVVAKMERRHQTMGGIVLGLLCTIGSLGLAPLFSKSVRQLFTGRQVLRVVEEVFPHINEKGNPLPVAKKASPPPLPLVIKEESPPQNAADTLKSNQASTKEAENNQKQFFTSLDRAASNYPKNYTTQTGDKSYIPNLIKHAYSQSSSLEDFKNRLQGLQQSGQLKSLAGSGFQTVAYLVKMAESAPPLAPLQGIIAPQAQQANTAQSQKAKIYAPTDLSRAQIYQNAPTYPSTHPLFETMSDPGGAGNVVNKIQQLSPNARCGVMICANSGLPCGQVGADGHGDIKTLNAKTQEESIIANVLMTQFGNDKSKHKQFIDASFKGVWGMVDGPTGHSTMTHQGIDFRHATDASAYNQAYALNKCQLGVTTGTGTNKTLIPGQKNEVTLIFADSINANPSIGTPTGTMQRTMNEKASNDYQFFRECVKTKLRSSLDAMVAEGNTHAIVGRLSCGIYAPDKWKQGPTNINKDFDKILAEVLNEQVGPSGETRRSYFQQVVIPHISK</sequence>
<dbReference type="EMBL" id="CWGJ01000006">
    <property type="protein sequence ID" value="CRX37834.1"/>
    <property type="molecule type" value="Genomic_DNA"/>
</dbReference>